<reference evidence="1" key="1">
    <citation type="journal article" date="2022" name="bioRxiv">
        <title>Sequencing and chromosome-scale assembly of the giantPleurodeles waltlgenome.</title>
        <authorList>
            <person name="Brown T."/>
            <person name="Elewa A."/>
            <person name="Iarovenko S."/>
            <person name="Subramanian E."/>
            <person name="Araus A.J."/>
            <person name="Petzold A."/>
            <person name="Susuki M."/>
            <person name="Suzuki K.-i.T."/>
            <person name="Hayashi T."/>
            <person name="Toyoda A."/>
            <person name="Oliveira C."/>
            <person name="Osipova E."/>
            <person name="Leigh N.D."/>
            <person name="Simon A."/>
            <person name="Yun M.H."/>
        </authorList>
    </citation>
    <scope>NUCLEOTIDE SEQUENCE</scope>
    <source>
        <strain evidence="1">20211129_DDA</strain>
        <tissue evidence="1">Liver</tissue>
    </source>
</reference>
<sequence length="66" mass="7436">QQLEWGAKCSLHCPWKLERELKLFIMEPAQTSQSDFVGPDPRATLISTGLPFTFLGKVMPTQTSLE</sequence>
<accession>A0AAV7Q086</accession>
<feature type="non-terminal residue" evidence="1">
    <location>
        <position position="1"/>
    </location>
</feature>
<proteinExistence type="predicted"/>
<organism evidence="1 2">
    <name type="scientific">Pleurodeles waltl</name>
    <name type="common">Iberian ribbed newt</name>
    <dbReference type="NCBI Taxonomy" id="8319"/>
    <lineage>
        <taxon>Eukaryota</taxon>
        <taxon>Metazoa</taxon>
        <taxon>Chordata</taxon>
        <taxon>Craniata</taxon>
        <taxon>Vertebrata</taxon>
        <taxon>Euteleostomi</taxon>
        <taxon>Amphibia</taxon>
        <taxon>Batrachia</taxon>
        <taxon>Caudata</taxon>
        <taxon>Salamandroidea</taxon>
        <taxon>Salamandridae</taxon>
        <taxon>Pleurodelinae</taxon>
        <taxon>Pleurodeles</taxon>
    </lineage>
</organism>
<gene>
    <name evidence="1" type="ORF">NDU88_009742</name>
</gene>
<evidence type="ECO:0000313" key="2">
    <source>
        <dbReference type="Proteomes" id="UP001066276"/>
    </source>
</evidence>
<evidence type="ECO:0000313" key="1">
    <source>
        <dbReference type="EMBL" id="KAJ1131405.1"/>
    </source>
</evidence>
<dbReference type="EMBL" id="JANPWB010000011">
    <property type="protein sequence ID" value="KAJ1131405.1"/>
    <property type="molecule type" value="Genomic_DNA"/>
</dbReference>
<protein>
    <submittedName>
        <fullName evidence="1">Uncharacterized protein</fullName>
    </submittedName>
</protein>
<name>A0AAV7Q086_PLEWA</name>
<dbReference type="Proteomes" id="UP001066276">
    <property type="component" value="Chromosome 7"/>
</dbReference>
<dbReference type="AlphaFoldDB" id="A0AAV7Q086"/>
<keyword evidence="2" id="KW-1185">Reference proteome</keyword>
<comment type="caution">
    <text evidence="1">The sequence shown here is derived from an EMBL/GenBank/DDBJ whole genome shotgun (WGS) entry which is preliminary data.</text>
</comment>
<feature type="non-terminal residue" evidence="1">
    <location>
        <position position="66"/>
    </location>
</feature>